<dbReference type="Gene3D" id="3.90.220.20">
    <property type="entry name" value="DNA methylase specificity domains"/>
    <property type="match status" value="2"/>
</dbReference>
<evidence type="ECO:0000313" key="3">
    <source>
        <dbReference type="EMBL" id="SDO70538.1"/>
    </source>
</evidence>
<keyword evidence="4" id="KW-1185">Reference proteome</keyword>
<proteinExistence type="predicted"/>
<dbReference type="GO" id="GO:0009307">
    <property type="term" value="P:DNA restriction-modification system"/>
    <property type="evidence" value="ECO:0007669"/>
    <property type="project" value="UniProtKB-KW"/>
</dbReference>
<reference evidence="3 4" key="1">
    <citation type="submission" date="2016-10" db="EMBL/GenBank/DDBJ databases">
        <authorList>
            <person name="de Groot N.N."/>
        </authorList>
    </citation>
    <scope>NUCLEOTIDE SEQUENCE [LARGE SCALE GENOMIC DNA]</scope>
    <source>
        <strain evidence="4">L7-484,KACC 16230,DSM 25025</strain>
    </source>
</reference>
<evidence type="ECO:0000313" key="4">
    <source>
        <dbReference type="Proteomes" id="UP000198793"/>
    </source>
</evidence>
<evidence type="ECO:0000256" key="1">
    <source>
        <dbReference type="ARBA" id="ARBA00022747"/>
    </source>
</evidence>
<protein>
    <submittedName>
        <fullName evidence="3">Type I restriction enzyme, S subunit</fullName>
    </submittedName>
</protein>
<keyword evidence="2" id="KW-0238">DNA-binding</keyword>
<dbReference type="InterPro" id="IPR051212">
    <property type="entry name" value="Type-I_RE_S_subunit"/>
</dbReference>
<dbReference type="EMBL" id="FNIT01000011">
    <property type="protein sequence ID" value="SDO70538.1"/>
    <property type="molecule type" value="Genomic_DNA"/>
</dbReference>
<name>A0A1H0LQR3_9HYPH</name>
<dbReference type="STRING" id="1166073.SAMN05192530_1115"/>
<sequence length="94" mass="10419">MHICLAPLEEQYEIVRRIETAFARIDRLATEAKRALTLVGKLDEAILAKAFRGELVPQDESDEPASVLLERIRAEQALAPKPKRGRGGKPSLVS</sequence>
<dbReference type="GO" id="GO:0003677">
    <property type="term" value="F:DNA binding"/>
    <property type="evidence" value="ECO:0007669"/>
    <property type="project" value="UniProtKB-KW"/>
</dbReference>
<keyword evidence="1" id="KW-0680">Restriction system</keyword>
<dbReference type="Proteomes" id="UP000198793">
    <property type="component" value="Unassembled WGS sequence"/>
</dbReference>
<dbReference type="PANTHER" id="PTHR43140:SF1">
    <property type="entry name" value="TYPE I RESTRICTION ENZYME ECOKI SPECIFICITY SUBUNIT"/>
    <property type="match status" value="1"/>
</dbReference>
<dbReference type="PANTHER" id="PTHR43140">
    <property type="entry name" value="TYPE-1 RESTRICTION ENZYME ECOKI SPECIFICITY PROTEIN"/>
    <property type="match status" value="1"/>
</dbReference>
<evidence type="ECO:0000256" key="2">
    <source>
        <dbReference type="ARBA" id="ARBA00023125"/>
    </source>
</evidence>
<accession>A0A1H0LQR3</accession>
<dbReference type="SUPFAM" id="SSF116734">
    <property type="entry name" value="DNA methylase specificity domain"/>
    <property type="match status" value="1"/>
</dbReference>
<gene>
    <name evidence="3" type="ORF">SAMN05192530_1115</name>
</gene>
<dbReference type="AlphaFoldDB" id="A0A1H0LQR3"/>
<dbReference type="InterPro" id="IPR044946">
    <property type="entry name" value="Restrct_endonuc_typeI_TRD_sf"/>
</dbReference>
<organism evidence="3 4">
    <name type="scientific">Aureimonas jatrophae</name>
    <dbReference type="NCBI Taxonomy" id="1166073"/>
    <lineage>
        <taxon>Bacteria</taxon>
        <taxon>Pseudomonadati</taxon>
        <taxon>Pseudomonadota</taxon>
        <taxon>Alphaproteobacteria</taxon>
        <taxon>Hyphomicrobiales</taxon>
        <taxon>Aurantimonadaceae</taxon>
        <taxon>Aureimonas</taxon>
    </lineage>
</organism>